<evidence type="ECO:0000313" key="7">
    <source>
        <dbReference type="EMBL" id="ULN52722.1"/>
    </source>
</evidence>
<evidence type="ECO:0000256" key="3">
    <source>
        <dbReference type="ARBA" id="ARBA00022603"/>
    </source>
</evidence>
<dbReference type="PANTHER" id="PTHR43619:SF2">
    <property type="entry name" value="S-ADENOSYL-L-METHIONINE-DEPENDENT METHYLTRANSFERASES SUPERFAMILY PROTEIN"/>
    <property type="match status" value="1"/>
</dbReference>
<dbReference type="Proteomes" id="UP001055200">
    <property type="component" value="Chromosome"/>
</dbReference>
<dbReference type="NCBIfam" id="TIGR00027">
    <property type="entry name" value="mthyl_TIGR00027"/>
    <property type="match status" value="1"/>
</dbReference>
<dbReference type="EMBL" id="CP092365">
    <property type="protein sequence ID" value="ULN52722.1"/>
    <property type="molecule type" value="Genomic_DNA"/>
</dbReference>
<dbReference type="SUPFAM" id="SSF53335">
    <property type="entry name" value="S-adenosyl-L-methionine-dependent methyltransferases"/>
    <property type="match status" value="1"/>
</dbReference>
<dbReference type="GO" id="GO:0008168">
    <property type="term" value="F:methyltransferase activity"/>
    <property type="evidence" value="ECO:0007669"/>
    <property type="project" value="UniProtKB-KW"/>
</dbReference>
<organism evidence="7 8">
    <name type="scientific">Mycolicibacillus parakoreensis</name>
    <dbReference type="NCBI Taxonomy" id="1069221"/>
    <lineage>
        <taxon>Bacteria</taxon>
        <taxon>Bacillati</taxon>
        <taxon>Actinomycetota</taxon>
        <taxon>Actinomycetes</taxon>
        <taxon>Mycobacteriales</taxon>
        <taxon>Mycobacteriaceae</taxon>
        <taxon>Mycolicibacillus</taxon>
    </lineage>
</organism>
<keyword evidence="8" id="KW-1185">Reference proteome</keyword>
<keyword evidence="5 6" id="KW-0949">S-adenosyl-L-methionine</keyword>
<evidence type="ECO:0000256" key="2">
    <source>
        <dbReference type="ARBA" id="ARBA00008138"/>
    </source>
</evidence>
<dbReference type="GO" id="GO:0032259">
    <property type="term" value="P:methylation"/>
    <property type="evidence" value="ECO:0007669"/>
    <property type="project" value="UniProtKB-KW"/>
</dbReference>
<sequence length="311" mass="33782">MTDEAPSIRRDGDSWDITESVGSTALAVAAGRAAETAQPDPLIRDEFAAVLVAAAGAEWARLTTAEADWLDPDDEYGHRVNALARNYQATRTHFFDAYFRGAAGITQVVLLAAGLDARAYRLDWSAGTVVYEIDQPAVLHFKRATLEARGAVPTATRRAVGVDLRDAWPAALTAAGFDPARPTAWLAEGLLPYLPSDAQDRLFAEVTALSAPGSRFAVEAFQTLRPGVDDESRTAFRERAARIRERLGIGVDIATLTYREPDRAEAADLLDRHGWRVQSVDSHDELARLGRPVPDDLAAHTSSIALLIARR</sequence>
<dbReference type="Pfam" id="PF04072">
    <property type="entry name" value="LCM"/>
    <property type="match status" value="1"/>
</dbReference>
<dbReference type="InterPro" id="IPR011610">
    <property type="entry name" value="SAM_mthyl_Trfase_ML2640-like"/>
</dbReference>
<keyword evidence="4" id="KW-0808">Transferase</keyword>
<dbReference type="Gene3D" id="3.40.50.150">
    <property type="entry name" value="Vaccinia Virus protein VP39"/>
    <property type="match status" value="1"/>
</dbReference>
<evidence type="ECO:0000256" key="6">
    <source>
        <dbReference type="RuleBase" id="RU362030"/>
    </source>
</evidence>
<proteinExistence type="inferred from homology"/>
<dbReference type="EC" id="2.1.1.-" evidence="6"/>
<dbReference type="InterPro" id="IPR007213">
    <property type="entry name" value="Ppm1/Ppm2/Tcmp"/>
</dbReference>
<dbReference type="InterPro" id="IPR029063">
    <property type="entry name" value="SAM-dependent_MTases_sf"/>
</dbReference>
<evidence type="ECO:0000256" key="4">
    <source>
        <dbReference type="ARBA" id="ARBA00022679"/>
    </source>
</evidence>
<protein>
    <recommendedName>
        <fullName evidence="6">S-adenosyl-L-methionine-dependent methyltransferase</fullName>
        <ecNumber evidence="6">2.1.1.-</ecNumber>
    </recommendedName>
</protein>
<comment type="similarity">
    <text evidence="2 6">Belongs to the UPF0677 family.</text>
</comment>
<evidence type="ECO:0000256" key="5">
    <source>
        <dbReference type="ARBA" id="ARBA00022691"/>
    </source>
</evidence>
<evidence type="ECO:0000256" key="1">
    <source>
        <dbReference type="ARBA" id="ARBA00003907"/>
    </source>
</evidence>
<reference evidence="7" key="1">
    <citation type="submission" date="2022-08" db="EMBL/GenBank/DDBJ databases">
        <title>Complete genome sequence of 14 non-tuberculosis mycobacteria type-strains.</title>
        <authorList>
            <person name="Igarashi Y."/>
            <person name="Osugi A."/>
            <person name="Mitarai S."/>
        </authorList>
    </citation>
    <scope>NUCLEOTIDE SEQUENCE</scope>
    <source>
        <strain evidence="7">DSM 45575</strain>
    </source>
</reference>
<accession>A0ABY3U5E5</accession>
<name>A0ABY3U5E5_9MYCO</name>
<evidence type="ECO:0000313" key="8">
    <source>
        <dbReference type="Proteomes" id="UP001055200"/>
    </source>
</evidence>
<comment type="function">
    <text evidence="1 6">Exhibits S-adenosyl-L-methionine-dependent methyltransferase activity.</text>
</comment>
<keyword evidence="3 6" id="KW-0489">Methyltransferase</keyword>
<gene>
    <name evidence="7" type="ORF">MIU77_18165</name>
</gene>
<dbReference type="RefSeq" id="WP_240170993.1">
    <property type="nucleotide sequence ID" value="NZ_CP092365.1"/>
</dbReference>
<dbReference type="PANTHER" id="PTHR43619">
    <property type="entry name" value="S-ADENOSYL-L-METHIONINE-DEPENDENT METHYLTRANSFERASE YKTD-RELATED"/>
    <property type="match status" value="1"/>
</dbReference>